<dbReference type="PANTHER" id="PTHR43771">
    <property type="entry name" value="PHOSPHOMANNOMUTASE"/>
    <property type="match status" value="1"/>
</dbReference>
<keyword evidence="8" id="KW-0472">Membrane</keyword>
<dbReference type="AlphaFoldDB" id="A0A3B1BGC7"/>
<evidence type="ECO:0000256" key="6">
    <source>
        <dbReference type="ARBA" id="ARBA00023235"/>
    </source>
</evidence>
<dbReference type="SUPFAM" id="SSF55957">
    <property type="entry name" value="Phosphoglucomutase, C-terminal domain"/>
    <property type="match status" value="1"/>
</dbReference>
<dbReference type="InterPro" id="IPR005843">
    <property type="entry name" value="A-D-PHexomutase_C"/>
</dbReference>
<dbReference type="Pfam" id="PF02880">
    <property type="entry name" value="PGM_PMM_III"/>
    <property type="match status" value="1"/>
</dbReference>
<dbReference type="CDD" id="cd03089">
    <property type="entry name" value="PMM_PGM"/>
    <property type="match status" value="1"/>
</dbReference>
<evidence type="ECO:0000259" key="10">
    <source>
        <dbReference type="Pfam" id="PF02878"/>
    </source>
</evidence>
<dbReference type="Pfam" id="PF02879">
    <property type="entry name" value="PGM_PMM_II"/>
    <property type="match status" value="1"/>
</dbReference>
<dbReference type="InterPro" id="IPR016055">
    <property type="entry name" value="A-D-PHexomutase_a/b/a-I/II/III"/>
</dbReference>
<dbReference type="InterPro" id="IPR005844">
    <property type="entry name" value="A-D-PHexomutase_a/b/a-I"/>
</dbReference>
<feature type="region of interest" description="Disordered" evidence="7">
    <location>
        <begin position="1"/>
        <end position="29"/>
    </location>
</feature>
<sequence>MKLPKLPFGKKKNDSTPAAPAKKRSTSHAPGAGSFLLVSFIAVTLIVYGSAAVLFVAQLQQNEQTAVRHLKMGAEALAARLSDRMNYLSTMLDQAADDAELAKLLLSGDSDDLRGKEKAIRKLVPGVWHVRLFPFEWNELDTQRKPHMSFASLDILRQAEQGKTVTAAEMHQFGSEHQHIALAAPVFSPGEEKEVAGVVHASFRLSQMQAAIDAVSDYGGRVEVRQVGGSKALTLAVNKGAEGTAGKVAAGITVAGTIWEIVYLEPSVMPDQTALLKFLGVPTLGLVLIGLVMFVQSKRLTQALKKDQGSIISMVEAAIKGEAVVSPAANTADCEVTFALIAQLGTNYARRRKSAGSAAAPVQEAASDSLLMLDPTSPDDLAMDTASSLNSLEAALAGSGEGTALPDSIFLAYDIRGIAGETLTKEMVYELGRAIGSEAYDQGQQTVIVGRDGRTSSDILAAALSQGLQDSGRDVLDIGMVPVPVLYFATHFLGSNAGVMLTASHNPAEYNGLKIVLNGESVSAEVMNKLRLRVEVGDLLQGDGARQEQNLIPDYISRITGDVKPARPLKVVIDCGNAVAGVVAPQLLKELGCEVVELFCKVDGNFPNHHPDPSKPENMQALVQQVVKSKADLGVAFDGDGDRLGVVDSAGKIIWPDRLLMLFAADVLSRQPGGDIIFDVKSTRSLAGHIVSHGGRPTMWKAGHSLMKSKLKETGALLAGEMSGHIFFKERWFGFDDALYACARLLEILSADPRSTEDVFAELPESVSTPELLMDMPDGKHHELVEKAGNMAQFENVVKIITIDGVRAEFENGWGLIRPSNTISAVTFRFEATNAKVLNEIQNKFRQLLMKIDPGLKLPF</sequence>
<evidence type="ECO:0000313" key="13">
    <source>
        <dbReference type="EMBL" id="VAX09500.1"/>
    </source>
</evidence>
<dbReference type="GO" id="GO:0000287">
    <property type="term" value="F:magnesium ion binding"/>
    <property type="evidence" value="ECO:0007669"/>
    <property type="project" value="InterPro"/>
</dbReference>
<dbReference type="GO" id="GO:0004615">
    <property type="term" value="F:phosphomannomutase activity"/>
    <property type="evidence" value="ECO:0007669"/>
    <property type="project" value="UniProtKB-EC"/>
</dbReference>
<proteinExistence type="inferred from homology"/>
<dbReference type="EC" id="5.4.2.8" evidence="13"/>
<dbReference type="PANTHER" id="PTHR43771:SF2">
    <property type="entry name" value="PHOSPHOMANNOMUTASE_PHOSPHOGLUCOMUTASE"/>
    <property type="match status" value="1"/>
</dbReference>
<keyword evidence="4" id="KW-0479">Metal-binding</keyword>
<keyword evidence="3" id="KW-0597">Phosphoprotein</keyword>
<protein>
    <submittedName>
        <fullName evidence="13">Phosphoglucomutase @ Phosphomannomutase</fullName>
        <ecNumber evidence="13">5.4.2.2</ecNumber>
        <ecNumber evidence="13">5.4.2.8</ecNumber>
    </submittedName>
</protein>
<dbReference type="InterPro" id="IPR016066">
    <property type="entry name" value="A-D-PHexomutase_CS"/>
</dbReference>
<comment type="similarity">
    <text evidence="2">Belongs to the phosphohexose mutase family.</text>
</comment>
<dbReference type="GO" id="GO:0004614">
    <property type="term" value="F:phosphoglucomutase activity"/>
    <property type="evidence" value="ECO:0007669"/>
    <property type="project" value="UniProtKB-EC"/>
</dbReference>
<evidence type="ECO:0000256" key="4">
    <source>
        <dbReference type="ARBA" id="ARBA00022723"/>
    </source>
</evidence>
<feature type="domain" description="Alpha-D-phosphohexomutase alpha/beta/alpha" evidence="12">
    <location>
        <begin position="656"/>
        <end position="765"/>
    </location>
</feature>
<dbReference type="PROSITE" id="PS00710">
    <property type="entry name" value="PGM_PMM"/>
    <property type="match status" value="1"/>
</dbReference>
<keyword evidence="8" id="KW-1133">Transmembrane helix</keyword>
<dbReference type="EMBL" id="UOFX01000053">
    <property type="protein sequence ID" value="VAX09500.1"/>
    <property type="molecule type" value="Genomic_DNA"/>
</dbReference>
<dbReference type="Pfam" id="PF02878">
    <property type="entry name" value="PGM_PMM_I"/>
    <property type="match status" value="1"/>
</dbReference>
<organism evidence="13">
    <name type="scientific">hydrothermal vent metagenome</name>
    <dbReference type="NCBI Taxonomy" id="652676"/>
    <lineage>
        <taxon>unclassified sequences</taxon>
        <taxon>metagenomes</taxon>
        <taxon>ecological metagenomes</taxon>
    </lineage>
</organism>
<keyword evidence="6 13" id="KW-0413">Isomerase</keyword>
<name>A0A3B1BGC7_9ZZZZ</name>
<feature type="domain" description="Alpha-D-phosphohexomutase C-terminal" evidence="9">
    <location>
        <begin position="787"/>
        <end position="846"/>
    </location>
</feature>
<dbReference type="InterPro" id="IPR005841">
    <property type="entry name" value="Alpha-D-phosphohexomutase_SF"/>
</dbReference>
<evidence type="ECO:0000259" key="11">
    <source>
        <dbReference type="Pfam" id="PF02879"/>
    </source>
</evidence>
<evidence type="ECO:0000256" key="7">
    <source>
        <dbReference type="SAM" id="MobiDB-lite"/>
    </source>
</evidence>
<feature type="transmembrane region" description="Helical" evidence="8">
    <location>
        <begin position="32"/>
        <end position="57"/>
    </location>
</feature>
<evidence type="ECO:0000256" key="5">
    <source>
        <dbReference type="ARBA" id="ARBA00022842"/>
    </source>
</evidence>
<evidence type="ECO:0000259" key="12">
    <source>
        <dbReference type="Pfam" id="PF02880"/>
    </source>
</evidence>
<dbReference type="Gene3D" id="3.40.120.10">
    <property type="entry name" value="Alpha-D-Glucose-1,6-Bisphosphate, subunit A, domain 3"/>
    <property type="match status" value="3"/>
</dbReference>
<accession>A0A3B1BGC7</accession>
<evidence type="ECO:0000256" key="1">
    <source>
        <dbReference type="ARBA" id="ARBA00001946"/>
    </source>
</evidence>
<feature type="transmembrane region" description="Helical" evidence="8">
    <location>
        <begin position="274"/>
        <end position="295"/>
    </location>
</feature>
<dbReference type="InterPro" id="IPR036900">
    <property type="entry name" value="A-D-PHexomutase_C_sf"/>
</dbReference>
<dbReference type="EC" id="5.4.2.2" evidence="13"/>
<dbReference type="Gene3D" id="3.30.310.50">
    <property type="entry name" value="Alpha-D-phosphohexomutase, C-terminal domain"/>
    <property type="match status" value="1"/>
</dbReference>
<evidence type="ECO:0000256" key="3">
    <source>
        <dbReference type="ARBA" id="ARBA00022553"/>
    </source>
</evidence>
<dbReference type="InterPro" id="IPR005845">
    <property type="entry name" value="A-D-PHexomutase_a/b/a-II"/>
</dbReference>
<dbReference type="SUPFAM" id="SSF53738">
    <property type="entry name" value="Phosphoglucomutase, first 3 domains"/>
    <property type="match status" value="3"/>
</dbReference>
<dbReference type="InterPro" id="IPR005846">
    <property type="entry name" value="A-D-PHexomutase_a/b/a-III"/>
</dbReference>
<keyword evidence="8" id="KW-0812">Transmembrane</keyword>
<feature type="domain" description="Alpha-D-phosphohexomutase alpha/beta/alpha" evidence="11">
    <location>
        <begin position="554"/>
        <end position="651"/>
    </location>
</feature>
<gene>
    <name evidence="13" type="ORF">MNBD_GAMMA26-293</name>
</gene>
<evidence type="ECO:0000256" key="2">
    <source>
        <dbReference type="ARBA" id="ARBA00010231"/>
    </source>
</evidence>
<dbReference type="PRINTS" id="PR00509">
    <property type="entry name" value="PGMPMM"/>
</dbReference>
<keyword evidence="5" id="KW-0460">Magnesium</keyword>
<reference evidence="13" key="1">
    <citation type="submission" date="2018-06" db="EMBL/GenBank/DDBJ databases">
        <authorList>
            <person name="Zhirakovskaya E."/>
        </authorList>
    </citation>
    <scope>NUCLEOTIDE SEQUENCE</scope>
</reference>
<dbReference type="Pfam" id="PF00408">
    <property type="entry name" value="PGM_PMM_IV"/>
    <property type="match status" value="1"/>
</dbReference>
<evidence type="ECO:0000256" key="8">
    <source>
        <dbReference type="SAM" id="Phobius"/>
    </source>
</evidence>
<feature type="domain" description="Alpha-D-phosphohexomutase alpha/beta/alpha" evidence="10">
    <location>
        <begin position="409"/>
        <end position="533"/>
    </location>
</feature>
<evidence type="ECO:0000259" key="9">
    <source>
        <dbReference type="Pfam" id="PF00408"/>
    </source>
</evidence>
<comment type="cofactor">
    <cofactor evidence="1">
        <name>Mg(2+)</name>
        <dbReference type="ChEBI" id="CHEBI:18420"/>
    </cofactor>
</comment>
<dbReference type="GO" id="GO:0005975">
    <property type="term" value="P:carbohydrate metabolic process"/>
    <property type="evidence" value="ECO:0007669"/>
    <property type="project" value="InterPro"/>
</dbReference>